<gene>
    <name evidence="1" type="ORF">BN2614_LOCUS1</name>
</gene>
<comment type="caution">
    <text evidence="1">The sequence shown here is derived from an EMBL/GenBank/DDBJ whole genome shotgun (WGS) entry which is preliminary data.</text>
</comment>
<dbReference type="EMBL" id="CYRY02018465">
    <property type="protein sequence ID" value="VCW96567.1"/>
    <property type="molecule type" value="Genomic_DNA"/>
</dbReference>
<evidence type="ECO:0000313" key="1">
    <source>
        <dbReference type="EMBL" id="VCW96567.1"/>
    </source>
</evidence>
<keyword evidence="2" id="KW-1185">Reference proteome</keyword>
<organism evidence="1 2">
    <name type="scientific">Gulo gulo</name>
    <name type="common">Wolverine</name>
    <name type="synonym">Gluton</name>
    <dbReference type="NCBI Taxonomy" id="48420"/>
    <lineage>
        <taxon>Eukaryota</taxon>
        <taxon>Metazoa</taxon>
        <taxon>Chordata</taxon>
        <taxon>Craniata</taxon>
        <taxon>Vertebrata</taxon>
        <taxon>Euteleostomi</taxon>
        <taxon>Mammalia</taxon>
        <taxon>Eutheria</taxon>
        <taxon>Laurasiatheria</taxon>
        <taxon>Carnivora</taxon>
        <taxon>Caniformia</taxon>
        <taxon>Musteloidea</taxon>
        <taxon>Mustelidae</taxon>
        <taxon>Guloninae</taxon>
        <taxon>Gulo</taxon>
    </lineage>
</organism>
<protein>
    <submittedName>
        <fullName evidence="1">Uncharacterized protein</fullName>
    </submittedName>
</protein>
<sequence length="59" mass="7007">MSNLRGKQFLAEIRAYVHQLRMLGAPHGPLITSLLSDWIRIHFLKHWLPHVTLQLQNFY</sequence>
<accession>A0A9X9LUC8</accession>
<name>A0A9X9LUC8_GULGU</name>
<reference evidence="1 2" key="1">
    <citation type="submission" date="2018-10" db="EMBL/GenBank/DDBJ databases">
        <authorList>
            <person name="Ekblom R."/>
            <person name="Jareborg N."/>
        </authorList>
    </citation>
    <scope>NUCLEOTIDE SEQUENCE [LARGE SCALE GENOMIC DNA]</scope>
    <source>
        <tissue evidence="1">Muscle</tissue>
    </source>
</reference>
<dbReference type="AlphaFoldDB" id="A0A9X9LUC8"/>
<dbReference type="Proteomes" id="UP000269945">
    <property type="component" value="Unassembled WGS sequence"/>
</dbReference>
<proteinExistence type="predicted"/>
<evidence type="ECO:0000313" key="2">
    <source>
        <dbReference type="Proteomes" id="UP000269945"/>
    </source>
</evidence>